<protein>
    <submittedName>
        <fullName evidence="3">10699_t:CDS:1</fullName>
    </submittedName>
</protein>
<dbReference type="OrthoDB" id="2414382at2759"/>
<gene>
    <name evidence="3" type="ORF">PBRASI_LOCUS7799</name>
</gene>
<feature type="transmembrane region" description="Helical" evidence="2">
    <location>
        <begin position="140"/>
        <end position="160"/>
    </location>
</feature>
<feature type="transmembrane region" description="Helical" evidence="2">
    <location>
        <begin position="172"/>
        <end position="192"/>
    </location>
</feature>
<dbReference type="EMBL" id="CAJVPI010001266">
    <property type="protein sequence ID" value="CAG8603969.1"/>
    <property type="molecule type" value="Genomic_DNA"/>
</dbReference>
<name>A0A9N9GG66_9GLOM</name>
<feature type="compositionally biased region" description="Low complexity" evidence="1">
    <location>
        <begin position="23"/>
        <end position="39"/>
    </location>
</feature>
<evidence type="ECO:0000313" key="4">
    <source>
        <dbReference type="Proteomes" id="UP000789739"/>
    </source>
</evidence>
<evidence type="ECO:0000256" key="2">
    <source>
        <dbReference type="SAM" id="Phobius"/>
    </source>
</evidence>
<reference evidence="3" key="1">
    <citation type="submission" date="2021-06" db="EMBL/GenBank/DDBJ databases">
        <authorList>
            <person name="Kallberg Y."/>
            <person name="Tangrot J."/>
            <person name="Rosling A."/>
        </authorList>
    </citation>
    <scope>NUCLEOTIDE SEQUENCE</scope>
    <source>
        <strain evidence="3">BR232B</strain>
    </source>
</reference>
<feature type="region of interest" description="Disordered" evidence="1">
    <location>
        <begin position="324"/>
        <end position="353"/>
    </location>
</feature>
<keyword evidence="2" id="KW-0472">Membrane</keyword>
<proteinExistence type="predicted"/>
<feature type="transmembrane region" description="Helical" evidence="2">
    <location>
        <begin position="115"/>
        <end position="135"/>
    </location>
</feature>
<organism evidence="3 4">
    <name type="scientific">Paraglomus brasilianum</name>
    <dbReference type="NCBI Taxonomy" id="144538"/>
    <lineage>
        <taxon>Eukaryota</taxon>
        <taxon>Fungi</taxon>
        <taxon>Fungi incertae sedis</taxon>
        <taxon>Mucoromycota</taxon>
        <taxon>Glomeromycotina</taxon>
        <taxon>Glomeromycetes</taxon>
        <taxon>Paraglomerales</taxon>
        <taxon>Paraglomeraceae</taxon>
        <taxon>Paraglomus</taxon>
    </lineage>
</organism>
<keyword evidence="4" id="KW-1185">Reference proteome</keyword>
<dbReference type="Proteomes" id="UP000789739">
    <property type="component" value="Unassembled WGS sequence"/>
</dbReference>
<dbReference type="AlphaFoldDB" id="A0A9N9GG66"/>
<feature type="transmembrane region" description="Helical" evidence="2">
    <location>
        <begin position="73"/>
        <end position="95"/>
    </location>
</feature>
<feature type="region of interest" description="Disordered" evidence="1">
    <location>
        <begin position="21"/>
        <end position="43"/>
    </location>
</feature>
<evidence type="ECO:0000313" key="3">
    <source>
        <dbReference type="EMBL" id="CAG8603969.1"/>
    </source>
</evidence>
<feature type="compositionally biased region" description="Acidic residues" evidence="1">
    <location>
        <begin position="340"/>
        <end position="353"/>
    </location>
</feature>
<comment type="caution">
    <text evidence="3">The sequence shown here is derived from an EMBL/GenBank/DDBJ whole genome shotgun (WGS) entry which is preliminary data.</text>
</comment>
<keyword evidence="2" id="KW-0812">Transmembrane</keyword>
<accession>A0A9N9GG66</accession>
<evidence type="ECO:0000256" key="1">
    <source>
        <dbReference type="SAM" id="MobiDB-lite"/>
    </source>
</evidence>
<sequence length="460" mass="50405">MDTTFTDHAITSLAPTVVSGELSNPATASSSNPSANPTLLPSPPTPFSLPHDVDDSFLLVSLRQARPPRRPKYLPVLFILAFMDFAFILASAILLLSKQKNDGPNKTWRVGVWDLVALGMVRVIALVTVASSVWVRDYGWIVGGTCGISTMYVIFKSNLVLQLKIPTNKHHIMLFVTTSIFSLLNWIAYAIVTADKKRRARLLKGKTIFFEEEGGANEIIHDATDGNNEQSGLLTDDIYNDGTNDELTRGYGTINTTGTEGDVFNDNGGGVATASKTEYINVGRTRPTTSFSTASVPIPIASSVSSDGSARSFRKYKKKGRLNMTDDVPLHRRKSHDITEEREDGNDNTHDDEDNLLQCFDDTDAGLIFTSAGRGGSVKDRDAVYFQPPREDVLSLAAEEAEYISSDDCDDSTAPGTPYHVEYAVGMTGYRGNALVDVYSLDPGRRFYVESIKTNNFDEL</sequence>
<keyword evidence="2" id="KW-1133">Transmembrane helix</keyword>